<sequence>MPAGAPEKIARVIAGIPTHASRVSKLLKTPRNSMKTGRERKQPIRGREGGREDGQVSKKVKEASRGGYAPSTSSHSEAAATNPATSLPPCLLLSDLNLCRHSLVHPPSIQPQSRQQQQ</sequence>
<evidence type="ECO:0000313" key="3">
    <source>
        <dbReference type="Proteomes" id="UP001292094"/>
    </source>
</evidence>
<keyword evidence="3" id="KW-1185">Reference proteome</keyword>
<protein>
    <submittedName>
        <fullName evidence="2">Uncharacterized protein</fullName>
    </submittedName>
</protein>
<evidence type="ECO:0000256" key="1">
    <source>
        <dbReference type="SAM" id="MobiDB-lite"/>
    </source>
</evidence>
<organism evidence="2 3">
    <name type="scientific">Petrolisthes manimaculis</name>
    <dbReference type="NCBI Taxonomy" id="1843537"/>
    <lineage>
        <taxon>Eukaryota</taxon>
        <taxon>Metazoa</taxon>
        <taxon>Ecdysozoa</taxon>
        <taxon>Arthropoda</taxon>
        <taxon>Crustacea</taxon>
        <taxon>Multicrustacea</taxon>
        <taxon>Malacostraca</taxon>
        <taxon>Eumalacostraca</taxon>
        <taxon>Eucarida</taxon>
        <taxon>Decapoda</taxon>
        <taxon>Pleocyemata</taxon>
        <taxon>Anomura</taxon>
        <taxon>Galatheoidea</taxon>
        <taxon>Porcellanidae</taxon>
        <taxon>Petrolisthes</taxon>
    </lineage>
</organism>
<dbReference type="AlphaFoldDB" id="A0AAE1NN17"/>
<name>A0AAE1NN17_9EUCA</name>
<proteinExistence type="predicted"/>
<feature type="region of interest" description="Disordered" evidence="1">
    <location>
        <begin position="21"/>
        <end position="87"/>
    </location>
</feature>
<gene>
    <name evidence="2" type="ORF">Pmani_035079</name>
</gene>
<dbReference type="EMBL" id="JAWZYT010004925">
    <property type="protein sequence ID" value="KAK4292132.1"/>
    <property type="molecule type" value="Genomic_DNA"/>
</dbReference>
<reference evidence="2" key="1">
    <citation type="submission" date="2023-11" db="EMBL/GenBank/DDBJ databases">
        <title>Genome assemblies of two species of porcelain crab, Petrolisthes cinctipes and Petrolisthes manimaculis (Anomura: Porcellanidae).</title>
        <authorList>
            <person name="Angst P."/>
        </authorList>
    </citation>
    <scope>NUCLEOTIDE SEQUENCE</scope>
    <source>
        <strain evidence="2">PB745_02</strain>
        <tissue evidence="2">Gill</tissue>
    </source>
</reference>
<accession>A0AAE1NN17</accession>
<comment type="caution">
    <text evidence="2">The sequence shown here is derived from an EMBL/GenBank/DDBJ whole genome shotgun (WGS) entry which is preliminary data.</text>
</comment>
<evidence type="ECO:0000313" key="2">
    <source>
        <dbReference type="EMBL" id="KAK4292132.1"/>
    </source>
</evidence>
<feature type="compositionally biased region" description="Basic and acidic residues" evidence="1">
    <location>
        <begin position="36"/>
        <end position="64"/>
    </location>
</feature>
<dbReference type="Proteomes" id="UP001292094">
    <property type="component" value="Unassembled WGS sequence"/>
</dbReference>